<proteinExistence type="predicted"/>
<keyword evidence="2" id="KW-1185">Reference proteome</keyword>
<evidence type="ECO:0000313" key="2">
    <source>
        <dbReference type="Proteomes" id="UP001055811"/>
    </source>
</evidence>
<reference evidence="1 2" key="2">
    <citation type="journal article" date="2022" name="Mol. Ecol. Resour.">
        <title>The genomes of chicory, endive, great burdock and yacon provide insights into Asteraceae paleo-polyploidization history and plant inulin production.</title>
        <authorList>
            <person name="Fan W."/>
            <person name="Wang S."/>
            <person name="Wang H."/>
            <person name="Wang A."/>
            <person name="Jiang F."/>
            <person name="Liu H."/>
            <person name="Zhao H."/>
            <person name="Xu D."/>
            <person name="Zhang Y."/>
        </authorList>
    </citation>
    <scope>NUCLEOTIDE SEQUENCE [LARGE SCALE GENOMIC DNA]</scope>
    <source>
        <strain evidence="2">cv. Punajuju</strain>
        <tissue evidence="1">Leaves</tissue>
    </source>
</reference>
<gene>
    <name evidence="1" type="ORF">L2E82_13781</name>
</gene>
<comment type="caution">
    <text evidence="1">The sequence shown here is derived from an EMBL/GenBank/DDBJ whole genome shotgun (WGS) entry which is preliminary data.</text>
</comment>
<evidence type="ECO:0000313" key="1">
    <source>
        <dbReference type="EMBL" id="KAI3763784.1"/>
    </source>
</evidence>
<organism evidence="1 2">
    <name type="scientific">Cichorium intybus</name>
    <name type="common">Chicory</name>
    <dbReference type="NCBI Taxonomy" id="13427"/>
    <lineage>
        <taxon>Eukaryota</taxon>
        <taxon>Viridiplantae</taxon>
        <taxon>Streptophyta</taxon>
        <taxon>Embryophyta</taxon>
        <taxon>Tracheophyta</taxon>
        <taxon>Spermatophyta</taxon>
        <taxon>Magnoliopsida</taxon>
        <taxon>eudicotyledons</taxon>
        <taxon>Gunneridae</taxon>
        <taxon>Pentapetalae</taxon>
        <taxon>asterids</taxon>
        <taxon>campanulids</taxon>
        <taxon>Asterales</taxon>
        <taxon>Asteraceae</taxon>
        <taxon>Cichorioideae</taxon>
        <taxon>Cichorieae</taxon>
        <taxon>Cichoriinae</taxon>
        <taxon>Cichorium</taxon>
    </lineage>
</organism>
<dbReference type="EMBL" id="CM042011">
    <property type="protein sequence ID" value="KAI3763784.1"/>
    <property type="molecule type" value="Genomic_DNA"/>
</dbReference>
<sequence>MALPMKDINVTRRHDDPLDDSLGIWCLVSLSTENESIAAKFGKARRKSVVFAQQKENQQQMIQVHMEMRALNSIRNGAFSVLYLFLLFILVLCVL</sequence>
<protein>
    <submittedName>
        <fullName evidence="1">Uncharacterized protein</fullName>
    </submittedName>
</protein>
<accession>A0ACB9EXU5</accession>
<reference evidence="2" key="1">
    <citation type="journal article" date="2022" name="Mol. Ecol. Resour.">
        <title>The genomes of chicory, endive, great burdock and yacon provide insights into Asteraceae palaeo-polyploidization history and plant inulin production.</title>
        <authorList>
            <person name="Fan W."/>
            <person name="Wang S."/>
            <person name="Wang H."/>
            <person name="Wang A."/>
            <person name="Jiang F."/>
            <person name="Liu H."/>
            <person name="Zhao H."/>
            <person name="Xu D."/>
            <person name="Zhang Y."/>
        </authorList>
    </citation>
    <scope>NUCLEOTIDE SEQUENCE [LARGE SCALE GENOMIC DNA]</scope>
    <source>
        <strain evidence="2">cv. Punajuju</strain>
    </source>
</reference>
<name>A0ACB9EXU5_CICIN</name>
<dbReference type="Proteomes" id="UP001055811">
    <property type="component" value="Linkage Group LG03"/>
</dbReference>